<reference evidence="7 8" key="1">
    <citation type="submission" date="2020-11" db="EMBL/GenBank/DDBJ databases">
        <title>Streptomyces spirodelae sp. nov., isolated from duckweed.</title>
        <authorList>
            <person name="Saimee Y."/>
            <person name="Duangmal K."/>
        </authorList>
    </citation>
    <scope>NUCLEOTIDE SEQUENCE [LARGE SCALE GENOMIC DNA]</scope>
    <source>
        <strain evidence="7 8">S16-07</strain>
    </source>
</reference>
<dbReference type="Pfam" id="PF13458">
    <property type="entry name" value="Peripla_BP_6"/>
    <property type="match status" value="1"/>
</dbReference>
<accession>A0ABS3X439</accession>
<comment type="similarity">
    <text evidence="1">Belongs to the leucine-binding protein family.</text>
</comment>
<sequence>MNTPPSPSSASTPGTGRTDGASVRIGALAPLSRPGWTEAGRHLLAGLELAVAEVNDAGGIAGCPLELVVRDTAADPRRAAAAVEELAHLGVAAVAGEYHSVVARAAAARADALGLPFLCSSAVLDALTEQPTDWVARLCPAQSHGWRIYADFLLSEGHSRIAVATQSSVYWASGTRILRDHLAAHGGSVVELDMGALAPGDVCGELVGSAATALLLLVGHPDPAVPIVRSVRGDHRLAEVMIGAPAGQPEFAEWAALLGGDGAGIPFLRYLPERLGPLGARVGAALHERLGEAPSFVAFEGYDTVAVLAEVLRSHGSDRARIAESWSHVAVEGTRGKIRFSRTPGISVRQWAWAPVQVVDRDPAEPDRFRIRRSG</sequence>
<dbReference type="Gene3D" id="3.40.50.2300">
    <property type="match status" value="2"/>
</dbReference>
<dbReference type="InterPro" id="IPR028081">
    <property type="entry name" value="Leu-bd"/>
</dbReference>
<dbReference type="SUPFAM" id="SSF53822">
    <property type="entry name" value="Periplasmic binding protein-like I"/>
    <property type="match status" value="1"/>
</dbReference>
<evidence type="ECO:0000256" key="4">
    <source>
        <dbReference type="ARBA" id="ARBA00022970"/>
    </source>
</evidence>
<comment type="caution">
    <text evidence="7">The sequence shown here is derived from an EMBL/GenBank/DDBJ whole genome shotgun (WGS) entry which is preliminary data.</text>
</comment>
<protein>
    <submittedName>
        <fullName evidence="7">ABC transporter substrate-binding protein</fullName>
    </submittedName>
</protein>
<dbReference type="InterPro" id="IPR000709">
    <property type="entry name" value="Leu_Ile_Val-bd"/>
</dbReference>
<feature type="region of interest" description="Disordered" evidence="5">
    <location>
        <begin position="1"/>
        <end position="21"/>
    </location>
</feature>
<keyword evidence="4" id="KW-0029">Amino-acid transport</keyword>
<keyword evidence="2" id="KW-0813">Transport</keyword>
<proteinExistence type="inferred from homology"/>
<feature type="compositionally biased region" description="Low complexity" evidence="5">
    <location>
        <begin position="8"/>
        <end position="18"/>
    </location>
</feature>
<evidence type="ECO:0000313" key="8">
    <source>
        <dbReference type="Proteomes" id="UP001519064"/>
    </source>
</evidence>
<evidence type="ECO:0000256" key="3">
    <source>
        <dbReference type="ARBA" id="ARBA00022729"/>
    </source>
</evidence>
<dbReference type="RefSeq" id="WP_209237021.1">
    <property type="nucleotide sequence ID" value="NZ_JADKMA010000001.1"/>
</dbReference>
<dbReference type="PRINTS" id="PR00337">
    <property type="entry name" value="LEUILEVALBP"/>
</dbReference>
<gene>
    <name evidence="7" type="ORF">ITI46_00160</name>
</gene>
<evidence type="ECO:0000256" key="2">
    <source>
        <dbReference type="ARBA" id="ARBA00022448"/>
    </source>
</evidence>
<dbReference type="EMBL" id="JADKMA010000001">
    <property type="protein sequence ID" value="MBO8190139.1"/>
    <property type="molecule type" value="Genomic_DNA"/>
</dbReference>
<dbReference type="InterPro" id="IPR028082">
    <property type="entry name" value="Peripla_BP_I"/>
</dbReference>
<feature type="domain" description="Leucine-binding protein" evidence="6">
    <location>
        <begin position="22"/>
        <end position="352"/>
    </location>
</feature>
<keyword evidence="8" id="KW-1185">Reference proteome</keyword>
<organism evidence="7 8">
    <name type="scientific">Streptomyces oryzae</name>
    <dbReference type="NCBI Taxonomy" id="1434886"/>
    <lineage>
        <taxon>Bacteria</taxon>
        <taxon>Bacillati</taxon>
        <taxon>Actinomycetota</taxon>
        <taxon>Actinomycetes</taxon>
        <taxon>Kitasatosporales</taxon>
        <taxon>Streptomycetaceae</taxon>
        <taxon>Streptomyces</taxon>
    </lineage>
</organism>
<dbReference type="PANTHER" id="PTHR30483">
    <property type="entry name" value="LEUCINE-SPECIFIC-BINDING PROTEIN"/>
    <property type="match status" value="1"/>
</dbReference>
<dbReference type="PANTHER" id="PTHR30483:SF6">
    <property type="entry name" value="PERIPLASMIC BINDING PROTEIN OF ABC TRANSPORTER FOR NATURAL AMINO ACIDS"/>
    <property type="match status" value="1"/>
</dbReference>
<evidence type="ECO:0000313" key="7">
    <source>
        <dbReference type="EMBL" id="MBO8190139.1"/>
    </source>
</evidence>
<keyword evidence="3" id="KW-0732">Signal</keyword>
<evidence type="ECO:0000256" key="5">
    <source>
        <dbReference type="SAM" id="MobiDB-lite"/>
    </source>
</evidence>
<dbReference type="InterPro" id="IPR051010">
    <property type="entry name" value="BCAA_transport"/>
</dbReference>
<evidence type="ECO:0000259" key="6">
    <source>
        <dbReference type="Pfam" id="PF13458"/>
    </source>
</evidence>
<dbReference type="Proteomes" id="UP001519064">
    <property type="component" value="Unassembled WGS sequence"/>
</dbReference>
<name>A0ABS3X439_9ACTN</name>
<evidence type="ECO:0000256" key="1">
    <source>
        <dbReference type="ARBA" id="ARBA00010062"/>
    </source>
</evidence>